<keyword evidence="9" id="KW-1185">Reference proteome</keyword>
<organism evidence="8 9">
    <name type="scientific">Termitidicoccus mucosus</name>
    <dbReference type="NCBI Taxonomy" id="1184151"/>
    <lineage>
        <taxon>Bacteria</taxon>
        <taxon>Pseudomonadati</taxon>
        <taxon>Verrucomicrobiota</taxon>
        <taxon>Opitutia</taxon>
        <taxon>Opitutales</taxon>
        <taxon>Opitutaceae</taxon>
        <taxon>Termitidicoccus</taxon>
    </lineage>
</organism>
<feature type="binding site" evidence="6">
    <location>
        <position position="100"/>
    </location>
    <ligand>
        <name>Zn(2+)</name>
        <dbReference type="ChEBI" id="CHEBI:29105"/>
    </ligand>
</feature>
<dbReference type="InterPro" id="IPR002579">
    <property type="entry name" value="Met_Sox_Rdtase_MsrB_dom"/>
</dbReference>
<keyword evidence="3 6" id="KW-0862">Zinc</keyword>
<evidence type="ECO:0000256" key="6">
    <source>
        <dbReference type="HAMAP-Rule" id="MF_01400"/>
    </source>
</evidence>
<dbReference type="GO" id="GO:0006979">
    <property type="term" value="P:response to oxidative stress"/>
    <property type="evidence" value="ECO:0007669"/>
    <property type="project" value="InterPro"/>
</dbReference>
<evidence type="ECO:0000256" key="5">
    <source>
        <dbReference type="ARBA" id="ARBA00048488"/>
    </source>
</evidence>
<evidence type="ECO:0000256" key="4">
    <source>
        <dbReference type="ARBA" id="ARBA00023002"/>
    </source>
</evidence>
<comment type="cofactor">
    <cofactor evidence="6">
        <name>Zn(2+)</name>
        <dbReference type="ChEBI" id="CHEBI:29105"/>
    </cofactor>
    <text evidence="6">Binds 1 zinc ion per subunit. The zinc ion is important for the structural integrity of the protein.</text>
</comment>
<dbReference type="NCBIfam" id="TIGR00357">
    <property type="entry name" value="peptide-methionine (R)-S-oxide reductase MsrB"/>
    <property type="match status" value="1"/>
</dbReference>
<dbReference type="Proteomes" id="UP000078486">
    <property type="component" value="Unassembled WGS sequence"/>
</dbReference>
<dbReference type="InterPro" id="IPR011057">
    <property type="entry name" value="Mss4-like_sf"/>
</dbReference>
<dbReference type="GO" id="GO:0008270">
    <property type="term" value="F:zinc ion binding"/>
    <property type="evidence" value="ECO:0007669"/>
    <property type="project" value="UniProtKB-UniRule"/>
</dbReference>
<accession>A0A178ID48</accession>
<feature type="active site" description="Nucleophile" evidence="6">
    <location>
        <position position="120"/>
    </location>
</feature>
<dbReference type="EMBL" id="LRRQ01000190">
    <property type="protein sequence ID" value="OAM86989.1"/>
    <property type="molecule type" value="Genomic_DNA"/>
</dbReference>
<evidence type="ECO:0000256" key="3">
    <source>
        <dbReference type="ARBA" id="ARBA00022833"/>
    </source>
</evidence>
<dbReference type="OrthoDB" id="4174719at2"/>
<dbReference type="EC" id="1.8.4.12" evidence="6"/>
<dbReference type="InterPro" id="IPR028427">
    <property type="entry name" value="Met_Sox_Rdtase_MsrB"/>
</dbReference>
<proteinExistence type="inferred from homology"/>
<dbReference type="PANTHER" id="PTHR10173:SF52">
    <property type="entry name" value="METHIONINE-R-SULFOXIDE REDUCTASE B1"/>
    <property type="match status" value="1"/>
</dbReference>
<evidence type="ECO:0000313" key="8">
    <source>
        <dbReference type="EMBL" id="OAM86989.1"/>
    </source>
</evidence>
<feature type="binding site" evidence="6">
    <location>
        <position position="48"/>
    </location>
    <ligand>
        <name>Zn(2+)</name>
        <dbReference type="ChEBI" id="CHEBI:29105"/>
    </ligand>
</feature>
<comment type="caution">
    <text evidence="8">The sequence shown here is derived from an EMBL/GenBank/DDBJ whole genome shotgun (WGS) entry which is preliminary data.</text>
</comment>
<dbReference type="FunFam" id="2.170.150.20:FF:000001">
    <property type="entry name" value="Peptide methionine sulfoxide reductase MsrB"/>
    <property type="match status" value="1"/>
</dbReference>
<comment type="catalytic activity">
    <reaction evidence="5 6">
        <text>L-methionyl-[protein] + [thioredoxin]-disulfide + H2O = L-methionyl-(R)-S-oxide-[protein] + [thioredoxin]-dithiol</text>
        <dbReference type="Rhea" id="RHEA:24164"/>
        <dbReference type="Rhea" id="RHEA-COMP:10698"/>
        <dbReference type="Rhea" id="RHEA-COMP:10700"/>
        <dbReference type="Rhea" id="RHEA-COMP:12313"/>
        <dbReference type="Rhea" id="RHEA-COMP:12314"/>
        <dbReference type="ChEBI" id="CHEBI:15377"/>
        <dbReference type="ChEBI" id="CHEBI:16044"/>
        <dbReference type="ChEBI" id="CHEBI:29950"/>
        <dbReference type="ChEBI" id="CHEBI:45764"/>
        <dbReference type="ChEBI" id="CHEBI:50058"/>
        <dbReference type="EC" id="1.8.4.12"/>
    </reaction>
</comment>
<dbReference type="GO" id="GO:0005737">
    <property type="term" value="C:cytoplasm"/>
    <property type="evidence" value="ECO:0007669"/>
    <property type="project" value="TreeGrafter"/>
</dbReference>
<evidence type="ECO:0000256" key="2">
    <source>
        <dbReference type="ARBA" id="ARBA00022723"/>
    </source>
</evidence>
<evidence type="ECO:0000259" key="7">
    <source>
        <dbReference type="PROSITE" id="PS51790"/>
    </source>
</evidence>
<keyword evidence="2 6" id="KW-0479">Metal-binding</keyword>
<comment type="similarity">
    <text evidence="1 6">Belongs to the MsrB Met sulfoxide reductase family.</text>
</comment>
<evidence type="ECO:0000256" key="1">
    <source>
        <dbReference type="ARBA" id="ARBA00007174"/>
    </source>
</evidence>
<dbReference type="STRING" id="1184151.AW736_25705"/>
<dbReference type="GO" id="GO:0033743">
    <property type="term" value="F:peptide-methionine (R)-S-oxide reductase activity"/>
    <property type="evidence" value="ECO:0007669"/>
    <property type="project" value="UniProtKB-UniRule"/>
</dbReference>
<gene>
    <name evidence="6" type="primary">msrB</name>
    <name evidence="8" type="ORF">AW736_25705</name>
</gene>
<keyword evidence="4 6" id="KW-0560">Oxidoreductase</keyword>
<name>A0A178ID48_9BACT</name>
<feature type="domain" description="MsrB" evidence="7">
    <location>
        <begin position="9"/>
        <end position="131"/>
    </location>
</feature>
<dbReference type="Gene3D" id="2.170.150.20">
    <property type="entry name" value="Peptide methionine sulfoxide reductase"/>
    <property type="match status" value="1"/>
</dbReference>
<dbReference type="PANTHER" id="PTHR10173">
    <property type="entry name" value="METHIONINE SULFOXIDE REDUCTASE"/>
    <property type="match status" value="1"/>
</dbReference>
<protein>
    <recommendedName>
        <fullName evidence="6">Peptide methionine sulfoxide reductase MsrB</fullName>
        <ecNumber evidence="6">1.8.4.12</ecNumber>
    </recommendedName>
    <alternativeName>
        <fullName evidence="6">Peptide-methionine (R)-S-oxide reductase</fullName>
    </alternativeName>
</protein>
<dbReference type="GO" id="GO:0030091">
    <property type="term" value="P:protein repair"/>
    <property type="evidence" value="ECO:0007669"/>
    <property type="project" value="InterPro"/>
</dbReference>
<dbReference type="PROSITE" id="PS51790">
    <property type="entry name" value="MSRB"/>
    <property type="match status" value="1"/>
</dbReference>
<evidence type="ECO:0000313" key="9">
    <source>
        <dbReference type="Proteomes" id="UP000078486"/>
    </source>
</evidence>
<dbReference type="Pfam" id="PF01641">
    <property type="entry name" value="SelR"/>
    <property type="match status" value="1"/>
</dbReference>
<reference evidence="8 9" key="1">
    <citation type="submission" date="2016-01" db="EMBL/GenBank/DDBJ databases">
        <title>High potential of lignocellulose degradation of a new Verrucomicrobia species.</title>
        <authorList>
            <person name="Wang Y."/>
            <person name="Shi Y."/>
            <person name="Qiu Z."/>
            <person name="Liu S."/>
            <person name="Yang H."/>
        </authorList>
    </citation>
    <scope>NUCLEOTIDE SEQUENCE [LARGE SCALE GENOMIC DNA]</scope>
    <source>
        <strain evidence="8 9">TSB47</strain>
    </source>
</reference>
<sequence length="144" mass="16114">MSDKIEKTDAEWRAELTPMQYFVLRQRGTERPGAGEYLDNHARGIYVCAGCGLELFSSNAKYDSHCGWPSFYEAVSDKNIVKSSDTSHGMVRTEITCPRCGGHFGHVFDDGPPPTGLRYCMNSAAMKFIPAAEVDAWRKAREKK</sequence>
<feature type="binding site" evidence="6">
    <location>
        <position position="97"/>
    </location>
    <ligand>
        <name>Zn(2+)</name>
        <dbReference type="ChEBI" id="CHEBI:29105"/>
    </ligand>
</feature>
<feature type="binding site" evidence="6">
    <location>
        <position position="51"/>
    </location>
    <ligand>
        <name>Zn(2+)</name>
        <dbReference type="ChEBI" id="CHEBI:29105"/>
    </ligand>
</feature>
<dbReference type="SUPFAM" id="SSF51316">
    <property type="entry name" value="Mss4-like"/>
    <property type="match status" value="1"/>
</dbReference>
<dbReference type="HAMAP" id="MF_01400">
    <property type="entry name" value="MsrB"/>
    <property type="match status" value="1"/>
</dbReference>
<dbReference type="AlphaFoldDB" id="A0A178ID48"/>